<accession>A0A2H1WMJ6</accession>
<dbReference type="AlphaFoldDB" id="A0A2H1WMJ6"/>
<evidence type="ECO:0000313" key="1">
    <source>
        <dbReference type="EMBL" id="SOQ54227.1"/>
    </source>
</evidence>
<gene>
    <name evidence="1" type="ORF">SFRICE_035747</name>
</gene>
<sequence>MIHGNTKPTSCPIQMAKSYIDTSPMNIYMGDSHSTTSPALGDARGSVRLLLTKNHPVPTSVPRELSSWRLPQLETAVDSTTPEDAPWSETICGVWFECFVANHRYEFVIYGLQIKLGEKAVNPRQILVALNHKGLPTLTSGPRDRLSL</sequence>
<proteinExistence type="predicted"/>
<dbReference type="EMBL" id="ODYU01009650">
    <property type="protein sequence ID" value="SOQ54227.1"/>
    <property type="molecule type" value="Genomic_DNA"/>
</dbReference>
<name>A0A2H1WMJ6_SPOFR</name>
<protein>
    <submittedName>
        <fullName evidence="1">SFRICE_035747</fullName>
    </submittedName>
</protein>
<organism evidence="1">
    <name type="scientific">Spodoptera frugiperda</name>
    <name type="common">Fall armyworm</name>
    <dbReference type="NCBI Taxonomy" id="7108"/>
    <lineage>
        <taxon>Eukaryota</taxon>
        <taxon>Metazoa</taxon>
        <taxon>Ecdysozoa</taxon>
        <taxon>Arthropoda</taxon>
        <taxon>Hexapoda</taxon>
        <taxon>Insecta</taxon>
        <taxon>Pterygota</taxon>
        <taxon>Neoptera</taxon>
        <taxon>Endopterygota</taxon>
        <taxon>Lepidoptera</taxon>
        <taxon>Glossata</taxon>
        <taxon>Ditrysia</taxon>
        <taxon>Noctuoidea</taxon>
        <taxon>Noctuidae</taxon>
        <taxon>Amphipyrinae</taxon>
        <taxon>Spodoptera</taxon>
    </lineage>
</organism>
<reference evidence="1" key="1">
    <citation type="submission" date="2016-07" db="EMBL/GenBank/DDBJ databases">
        <authorList>
            <person name="Bretaudeau A."/>
        </authorList>
    </citation>
    <scope>NUCLEOTIDE SEQUENCE</scope>
    <source>
        <strain evidence="1">Rice</strain>
        <tissue evidence="1">Whole body</tissue>
    </source>
</reference>